<dbReference type="InterPro" id="IPR050874">
    <property type="entry name" value="Diverse_PLD-related"/>
</dbReference>
<evidence type="ECO:0000313" key="6">
    <source>
        <dbReference type="RefSeq" id="XP_006816767.1"/>
    </source>
</evidence>
<dbReference type="Gene3D" id="3.30.870.10">
    <property type="entry name" value="Endonuclease Chain A"/>
    <property type="match status" value="2"/>
</dbReference>
<evidence type="ECO:0000256" key="3">
    <source>
        <dbReference type="SAM" id="Phobius"/>
    </source>
</evidence>
<reference evidence="6" key="1">
    <citation type="submission" date="2025-08" db="UniProtKB">
        <authorList>
            <consortium name="RefSeq"/>
        </authorList>
    </citation>
    <scope>IDENTIFICATION</scope>
    <source>
        <tissue evidence="6">Testes</tissue>
    </source>
</reference>
<dbReference type="CDD" id="cd09106">
    <property type="entry name" value="PLDc_vPLD3_4_5_like_1"/>
    <property type="match status" value="1"/>
</dbReference>
<dbReference type="PANTHER" id="PTHR10185:SF17">
    <property type="entry name" value="GM01519P-RELATED"/>
    <property type="match status" value="1"/>
</dbReference>
<keyword evidence="3" id="KW-0812">Transmembrane</keyword>
<accession>A0ABM0M9S6</accession>
<evidence type="ECO:0000256" key="2">
    <source>
        <dbReference type="SAM" id="MobiDB-lite"/>
    </source>
</evidence>
<sequence>MERDQRYTQQLSDEQPYQSSNRPLLLNSVDLDDSKPNEENEVKTKLTPTSIVVSSFVIILVVTILIVFCLHDIKRLAPPGKPTCDDPCKITIVESIPENHTYVEGSPTHLSLFQGWKNLISISEDSIDIASHYFSLRGVDVAPGPSAWQGEQIFTDILEAGTTRGINIRMVESTPIGDRQAFKDTGDLSDAGAAEVRRLDMSGFMQSNTGILHSKMMLVDGKHFYIGSANLDWRSLTQKKDLGVIVYNCSCLAQDIGKIFEIYWYMSSPDAILPFEWSVQYDTRYNAVTPLELKLNNTNAKALLSSSPPELTPAGRSTGMDAVLDVIGSAKTFVSISVTSYLPALKNKNPQRYWSLIDDKLRTVAFNKNIHIRLLVDAENNASTEATKFLHSLVDLDGIRGRIEIKLYTVPSYTEEQRNIPRARLNHNKFMVTDRAVYIGNSDWEGDFFINDSGIGFVIYENGQLQQQLLDVFDRDWNSQYAASLNATH</sequence>
<keyword evidence="3" id="KW-1133">Transmembrane helix</keyword>
<keyword evidence="3" id="KW-0472">Membrane</keyword>
<feature type="domain" description="PLD phosphodiesterase" evidence="4">
    <location>
        <begin position="208"/>
        <end position="235"/>
    </location>
</feature>
<feature type="transmembrane region" description="Helical" evidence="3">
    <location>
        <begin position="51"/>
        <end position="71"/>
    </location>
</feature>
<dbReference type="GeneID" id="100368575"/>
<dbReference type="CDD" id="cd09107">
    <property type="entry name" value="PLDc_vPLD3_4_5_like_2"/>
    <property type="match status" value="1"/>
</dbReference>
<dbReference type="SUPFAM" id="SSF56024">
    <property type="entry name" value="Phospholipase D/nuclease"/>
    <property type="match status" value="2"/>
</dbReference>
<feature type="compositionally biased region" description="Polar residues" evidence="2">
    <location>
        <begin position="7"/>
        <end position="22"/>
    </location>
</feature>
<dbReference type="Proteomes" id="UP000694865">
    <property type="component" value="Unplaced"/>
</dbReference>
<evidence type="ECO:0000313" key="5">
    <source>
        <dbReference type="Proteomes" id="UP000694865"/>
    </source>
</evidence>
<dbReference type="PROSITE" id="PS50035">
    <property type="entry name" value="PLD"/>
    <property type="match status" value="2"/>
</dbReference>
<gene>
    <name evidence="6" type="primary">LOC100368575</name>
</gene>
<dbReference type="InterPro" id="IPR001736">
    <property type="entry name" value="PLipase_D/transphosphatidylase"/>
</dbReference>
<evidence type="ECO:0000259" key="4">
    <source>
        <dbReference type="PROSITE" id="PS50035"/>
    </source>
</evidence>
<dbReference type="SMART" id="SM00155">
    <property type="entry name" value="PLDc"/>
    <property type="match status" value="2"/>
</dbReference>
<name>A0ABM0M9S6_SACKO</name>
<comment type="similarity">
    <text evidence="1">Belongs to the phospholipase D family.</text>
</comment>
<proteinExistence type="inferred from homology"/>
<dbReference type="InterPro" id="IPR032803">
    <property type="entry name" value="PLDc_3"/>
</dbReference>
<protein>
    <submittedName>
        <fullName evidence="6">Phospholipase D3-like</fullName>
    </submittedName>
</protein>
<organism evidence="5 6">
    <name type="scientific">Saccoglossus kowalevskii</name>
    <name type="common">Acorn worm</name>
    <dbReference type="NCBI Taxonomy" id="10224"/>
    <lineage>
        <taxon>Eukaryota</taxon>
        <taxon>Metazoa</taxon>
        <taxon>Hemichordata</taxon>
        <taxon>Enteropneusta</taxon>
        <taxon>Harrimaniidae</taxon>
        <taxon>Saccoglossus</taxon>
    </lineage>
</organism>
<feature type="region of interest" description="Disordered" evidence="2">
    <location>
        <begin position="1"/>
        <end position="22"/>
    </location>
</feature>
<evidence type="ECO:0000256" key="1">
    <source>
        <dbReference type="ARBA" id="ARBA00008664"/>
    </source>
</evidence>
<dbReference type="RefSeq" id="XP_006816767.1">
    <property type="nucleotide sequence ID" value="XM_006816704.1"/>
</dbReference>
<dbReference type="PANTHER" id="PTHR10185">
    <property type="entry name" value="PHOSPHOLIPASE D - RELATED"/>
    <property type="match status" value="1"/>
</dbReference>
<dbReference type="Pfam" id="PF13918">
    <property type="entry name" value="PLDc_3"/>
    <property type="match status" value="1"/>
</dbReference>
<keyword evidence="5" id="KW-1185">Reference proteome</keyword>
<feature type="domain" description="PLD phosphodiesterase" evidence="4">
    <location>
        <begin position="422"/>
        <end position="448"/>
    </location>
</feature>